<feature type="transmembrane region" description="Helical" evidence="5">
    <location>
        <begin position="487"/>
        <end position="508"/>
    </location>
</feature>
<comment type="caution">
    <text evidence="7">The sequence shown here is derived from an EMBL/GenBank/DDBJ whole genome shotgun (WGS) entry which is preliminary data.</text>
</comment>
<dbReference type="PANTHER" id="PTHR24064">
    <property type="entry name" value="SOLUTE CARRIER FAMILY 22 MEMBER"/>
    <property type="match status" value="1"/>
</dbReference>
<feature type="transmembrane region" description="Helical" evidence="5">
    <location>
        <begin position="464"/>
        <end position="481"/>
    </location>
</feature>
<feature type="transmembrane region" description="Helical" evidence="5">
    <location>
        <begin position="425"/>
        <end position="444"/>
    </location>
</feature>
<dbReference type="OrthoDB" id="10051180at2759"/>
<accession>A0A1W0WHG9</accession>
<evidence type="ECO:0000259" key="6">
    <source>
        <dbReference type="PROSITE" id="PS50850"/>
    </source>
</evidence>
<keyword evidence="8" id="KW-1185">Reference proteome</keyword>
<dbReference type="SUPFAM" id="SSF103473">
    <property type="entry name" value="MFS general substrate transporter"/>
    <property type="match status" value="1"/>
</dbReference>
<dbReference type="GO" id="GO:0016020">
    <property type="term" value="C:membrane"/>
    <property type="evidence" value="ECO:0007669"/>
    <property type="project" value="UniProtKB-SubCell"/>
</dbReference>
<gene>
    <name evidence="7" type="ORF">BV898_11157</name>
</gene>
<dbReference type="Proteomes" id="UP000192578">
    <property type="component" value="Unassembled WGS sequence"/>
</dbReference>
<evidence type="ECO:0000313" key="8">
    <source>
        <dbReference type="Proteomes" id="UP000192578"/>
    </source>
</evidence>
<dbReference type="InterPro" id="IPR005828">
    <property type="entry name" value="MFS_sugar_transport-like"/>
</dbReference>
<dbReference type="Pfam" id="PF00083">
    <property type="entry name" value="Sugar_tr"/>
    <property type="match status" value="1"/>
</dbReference>
<feature type="transmembrane region" description="Helical" evidence="5">
    <location>
        <begin position="165"/>
        <end position="186"/>
    </location>
</feature>
<evidence type="ECO:0000313" key="7">
    <source>
        <dbReference type="EMBL" id="OQV14651.1"/>
    </source>
</evidence>
<evidence type="ECO:0000256" key="5">
    <source>
        <dbReference type="SAM" id="Phobius"/>
    </source>
</evidence>
<evidence type="ECO:0000256" key="2">
    <source>
        <dbReference type="ARBA" id="ARBA00022692"/>
    </source>
</evidence>
<feature type="transmembrane region" description="Helical" evidence="5">
    <location>
        <begin position="344"/>
        <end position="363"/>
    </location>
</feature>
<dbReference type="InterPro" id="IPR005829">
    <property type="entry name" value="Sugar_transporter_CS"/>
</dbReference>
<feature type="transmembrane region" description="Helical" evidence="5">
    <location>
        <begin position="375"/>
        <end position="393"/>
    </location>
</feature>
<sequence length="570" mass="64686">MLLIVGSFGKYQKLILYLVLFPATLPCGFFGWNQIMMSGSPTEYHCKLPWENLTSAETIRLLPNKTDEEGKQVHDKCRMYDVNYTDPNVFDTIRNLSGIPTVPCMYGWHYDRSDWTSTVVTEWDLVCDKELYVTHAYTINGAGSLFSMFFMGFVADRYGRRTGYFVNYIIMLVSSVATAFSPNYLWFCIFRFVAGFGPGWAYTLPMMIAMEIIGPEPRARMAVLVSIYYTVGYLLLGGLAWLITDWRVFALVSCAPMLIFIGFWCIIPESPRWLLSQKRYDDVSQFFVKVARINKTKLEPKFVENLPQILRKIDEDTQATDDKGLRGYSFLDLFRSRNLSKKTLILVFINVCNLGVFLGLTFYGPTINPNPHWNFFLSGIAEMPSYLFTTIMCNRLGRRLTLVSSMILSGIVGLAAVGVPNSATGVIMALVFLSKFTISIAFVVSELLEDEIFPTVVRAEGHSVTSFGSTFFTLGVPYIVFLGHQYMALPLIIFGGVCLVAAFVSLFLPETVNTDLPQTLEDGELFGSRMTWKEIFSFQLPSKRKNLDPVSVLELRSLRKDSKREIRHED</sequence>
<dbReference type="EMBL" id="MTYJ01000101">
    <property type="protein sequence ID" value="OQV14651.1"/>
    <property type="molecule type" value="Genomic_DNA"/>
</dbReference>
<feature type="transmembrane region" description="Helical" evidence="5">
    <location>
        <begin position="249"/>
        <end position="267"/>
    </location>
</feature>
<organism evidence="7 8">
    <name type="scientific">Hypsibius exemplaris</name>
    <name type="common">Freshwater tardigrade</name>
    <dbReference type="NCBI Taxonomy" id="2072580"/>
    <lineage>
        <taxon>Eukaryota</taxon>
        <taxon>Metazoa</taxon>
        <taxon>Ecdysozoa</taxon>
        <taxon>Tardigrada</taxon>
        <taxon>Eutardigrada</taxon>
        <taxon>Parachela</taxon>
        <taxon>Hypsibioidea</taxon>
        <taxon>Hypsibiidae</taxon>
        <taxon>Hypsibius</taxon>
    </lineage>
</organism>
<feature type="transmembrane region" description="Helical" evidence="5">
    <location>
        <begin position="14"/>
        <end position="32"/>
    </location>
</feature>
<dbReference type="GO" id="GO:0022857">
    <property type="term" value="F:transmembrane transporter activity"/>
    <property type="evidence" value="ECO:0007669"/>
    <property type="project" value="InterPro"/>
</dbReference>
<protein>
    <submittedName>
        <fullName evidence="7">Carcinine</fullName>
    </submittedName>
</protein>
<dbReference type="PROSITE" id="PS50850">
    <property type="entry name" value="MFS"/>
    <property type="match status" value="1"/>
</dbReference>
<keyword evidence="4 5" id="KW-0472">Membrane</keyword>
<feature type="transmembrane region" description="Helical" evidence="5">
    <location>
        <begin position="222"/>
        <end position="243"/>
    </location>
</feature>
<feature type="transmembrane region" description="Helical" evidence="5">
    <location>
        <begin position="400"/>
        <end position="419"/>
    </location>
</feature>
<dbReference type="Gene3D" id="1.20.1250.20">
    <property type="entry name" value="MFS general substrate transporter like domains"/>
    <property type="match status" value="1"/>
</dbReference>
<dbReference type="PROSITE" id="PS00217">
    <property type="entry name" value="SUGAR_TRANSPORT_2"/>
    <property type="match status" value="1"/>
</dbReference>
<feature type="transmembrane region" description="Helical" evidence="5">
    <location>
        <begin position="192"/>
        <end position="210"/>
    </location>
</feature>
<dbReference type="InterPro" id="IPR020846">
    <property type="entry name" value="MFS_dom"/>
</dbReference>
<name>A0A1W0WHG9_HYPEX</name>
<dbReference type="CDD" id="cd17317">
    <property type="entry name" value="MFS_SLC22"/>
    <property type="match status" value="1"/>
</dbReference>
<feature type="domain" description="Major facilitator superfamily (MFS) profile" evidence="6">
    <location>
        <begin position="19"/>
        <end position="513"/>
    </location>
</feature>
<feature type="transmembrane region" description="Helical" evidence="5">
    <location>
        <begin position="132"/>
        <end position="153"/>
    </location>
</feature>
<evidence type="ECO:0000256" key="1">
    <source>
        <dbReference type="ARBA" id="ARBA00004141"/>
    </source>
</evidence>
<dbReference type="InterPro" id="IPR036259">
    <property type="entry name" value="MFS_trans_sf"/>
</dbReference>
<evidence type="ECO:0000256" key="4">
    <source>
        <dbReference type="ARBA" id="ARBA00023136"/>
    </source>
</evidence>
<dbReference type="AlphaFoldDB" id="A0A1W0WHG9"/>
<keyword evidence="3 5" id="KW-1133">Transmembrane helix</keyword>
<reference evidence="8" key="1">
    <citation type="submission" date="2017-01" db="EMBL/GenBank/DDBJ databases">
        <title>Comparative genomics of anhydrobiosis in the tardigrade Hypsibius dujardini.</title>
        <authorList>
            <person name="Yoshida Y."/>
            <person name="Koutsovoulos G."/>
            <person name="Laetsch D."/>
            <person name="Stevens L."/>
            <person name="Kumar S."/>
            <person name="Horikawa D."/>
            <person name="Ishino K."/>
            <person name="Komine S."/>
            <person name="Tomita M."/>
            <person name="Blaxter M."/>
            <person name="Arakawa K."/>
        </authorList>
    </citation>
    <scope>NUCLEOTIDE SEQUENCE [LARGE SCALE GENOMIC DNA]</scope>
    <source>
        <strain evidence="8">Z151</strain>
    </source>
</reference>
<evidence type="ECO:0000256" key="3">
    <source>
        <dbReference type="ARBA" id="ARBA00022989"/>
    </source>
</evidence>
<proteinExistence type="predicted"/>
<comment type="subcellular location">
    <subcellularLocation>
        <location evidence="1">Membrane</location>
        <topology evidence="1">Multi-pass membrane protein</topology>
    </subcellularLocation>
</comment>
<keyword evidence="2 5" id="KW-0812">Transmembrane</keyword>